<keyword evidence="2" id="KW-0812">Transmembrane</keyword>
<dbReference type="AlphaFoldDB" id="A0AAW0BF11"/>
<protein>
    <recommendedName>
        <fullName evidence="5">SUN domain-containing protein</fullName>
    </recommendedName>
</protein>
<organism evidence="6 7">
    <name type="scientific">Favolaschia claudopus</name>
    <dbReference type="NCBI Taxonomy" id="2862362"/>
    <lineage>
        <taxon>Eukaryota</taxon>
        <taxon>Fungi</taxon>
        <taxon>Dikarya</taxon>
        <taxon>Basidiomycota</taxon>
        <taxon>Agaricomycotina</taxon>
        <taxon>Agaricomycetes</taxon>
        <taxon>Agaricomycetidae</taxon>
        <taxon>Agaricales</taxon>
        <taxon>Marasmiineae</taxon>
        <taxon>Mycenaceae</taxon>
        <taxon>Favolaschia</taxon>
    </lineage>
</organism>
<evidence type="ECO:0000256" key="1">
    <source>
        <dbReference type="ARBA" id="ARBA00004370"/>
    </source>
</evidence>
<dbReference type="InterPro" id="IPR012919">
    <property type="entry name" value="SUN_dom"/>
</dbReference>
<sequence length="199" mass="22444">MSSDLFLYKRDLADVTMGAEVVLALTSPASTEKASILRFADEKRRQRRAAELVFRGRHDNDSRCWEIEGRTGTIAVRLSEVSVPSLIAIYHSIHNASSPRADTTPRLVTVWALDLAQDSPAMDPYRRPILDFIISGRSVPNDIKHQGVIKLLDFELAQRSRVPVQIFPVPVSLRTNLIIVQLRDNWGGERTCIHRIGVY</sequence>
<dbReference type="PANTHER" id="PTHR12911">
    <property type="entry name" value="SAD1/UNC-84-LIKE PROTEIN-RELATED"/>
    <property type="match status" value="1"/>
</dbReference>
<keyword evidence="3" id="KW-1133">Transmembrane helix</keyword>
<evidence type="ECO:0000256" key="2">
    <source>
        <dbReference type="ARBA" id="ARBA00022692"/>
    </source>
</evidence>
<name>A0AAW0BF11_9AGAR</name>
<evidence type="ECO:0000256" key="4">
    <source>
        <dbReference type="ARBA" id="ARBA00023136"/>
    </source>
</evidence>
<evidence type="ECO:0000313" key="6">
    <source>
        <dbReference type="EMBL" id="KAK7024120.1"/>
    </source>
</evidence>
<dbReference type="Gene3D" id="2.60.120.260">
    <property type="entry name" value="Galactose-binding domain-like"/>
    <property type="match status" value="1"/>
</dbReference>
<gene>
    <name evidence="6" type="ORF">R3P38DRAFT_2779665</name>
</gene>
<keyword evidence="7" id="KW-1185">Reference proteome</keyword>
<evidence type="ECO:0000256" key="3">
    <source>
        <dbReference type="ARBA" id="ARBA00022989"/>
    </source>
</evidence>
<comment type="subcellular location">
    <subcellularLocation>
        <location evidence="1">Membrane</location>
    </subcellularLocation>
</comment>
<accession>A0AAW0BF11</accession>
<evidence type="ECO:0000259" key="5">
    <source>
        <dbReference type="PROSITE" id="PS51469"/>
    </source>
</evidence>
<comment type="caution">
    <text evidence="6">The sequence shown here is derived from an EMBL/GenBank/DDBJ whole genome shotgun (WGS) entry which is preliminary data.</text>
</comment>
<feature type="domain" description="SUN" evidence="5">
    <location>
        <begin position="18"/>
        <end position="199"/>
    </location>
</feature>
<proteinExistence type="predicted"/>
<reference evidence="6 7" key="1">
    <citation type="journal article" date="2024" name="J Genomics">
        <title>Draft genome sequencing and assembly of Favolaschia claudopus CIRM-BRFM 2984 isolated from oak limbs.</title>
        <authorList>
            <person name="Navarro D."/>
            <person name="Drula E."/>
            <person name="Chaduli D."/>
            <person name="Cazenave R."/>
            <person name="Ahrendt S."/>
            <person name="Wang J."/>
            <person name="Lipzen A."/>
            <person name="Daum C."/>
            <person name="Barry K."/>
            <person name="Grigoriev I.V."/>
            <person name="Favel A."/>
            <person name="Rosso M.N."/>
            <person name="Martin F."/>
        </authorList>
    </citation>
    <scope>NUCLEOTIDE SEQUENCE [LARGE SCALE GENOMIC DNA]</scope>
    <source>
        <strain evidence="6 7">CIRM-BRFM 2984</strain>
    </source>
</reference>
<evidence type="ECO:0000313" key="7">
    <source>
        <dbReference type="Proteomes" id="UP001362999"/>
    </source>
</evidence>
<dbReference type="InterPro" id="IPR045119">
    <property type="entry name" value="SUN1-5"/>
</dbReference>
<dbReference type="PROSITE" id="PS51469">
    <property type="entry name" value="SUN"/>
    <property type="match status" value="1"/>
</dbReference>
<dbReference type="GO" id="GO:0034993">
    <property type="term" value="C:meiotic nuclear membrane microtubule tethering complex"/>
    <property type="evidence" value="ECO:0007669"/>
    <property type="project" value="TreeGrafter"/>
</dbReference>
<keyword evidence="4" id="KW-0472">Membrane</keyword>
<dbReference type="PANTHER" id="PTHR12911:SF8">
    <property type="entry name" value="KLAROID PROTEIN-RELATED"/>
    <property type="match status" value="1"/>
</dbReference>
<dbReference type="EMBL" id="JAWWNJ010000035">
    <property type="protein sequence ID" value="KAK7024120.1"/>
    <property type="molecule type" value="Genomic_DNA"/>
</dbReference>
<dbReference type="Proteomes" id="UP001362999">
    <property type="component" value="Unassembled WGS sequence"/>
</dbReference>
<dbReference type="GO" id="GO:0043495">
    <property type="term" value="F:protein-membrane adaptor activity"/>
    <property type="evidence" value="ECO:0007669"/>
    <property type="project" value="TreeGrafter"/>
</dbReference>